<dbReference type="InterPro" id="IPR019734">
    <property type="entry name" value="TPR_rpt"/>
</dbReference>
<evidence type="ECO:0000313" key="3">
    <source>
        <dbReference type="Proteomes" id="UP000567293"/>
    </source>
</evidence>
<keyword evidence="1" id="KW-0802">TPR repeat</keyword>
<dbReference type="EMBL" id="JACDQQ010002417">
    <property type="protein sequence ID" value="MBA0088263.1"/>
    <property type="molecule type" value="Genomic_DNA"/>
</dbReference>
<dbReference type="Gene3D" id="1.25.40.10">
    <property type="entry name" value="Tetratricopeptide repeat domain"/>
    <property type="match status" value="2"/>
</dbReference>
<comment type="caution">
    <text evidence="2">The sequence shown here is derived from an EMBL/GenBank/DDBJ whole genome shotgun (WGS) entry which is preliminary data.</text>
</comment>
<dbReference type="Pfam" id="PF13432">
    <property type="entry name" value="TPR_16"/>
    <property type="match status" value="1"/>
</dbReference>
<name>A0A7V8NVH2_9BACT</name>
<dbReference type="InterPro" id="IPR011990">
    <property type="entry name" value="TPR-like_helical_dom_sf"/>
</dbReference>
<dbReference type="Pfam" id="PF13414">
    <property type="entry name" value="TPR_11"/>
    <property type="match status" value="1"/>
</dbReference>
<organism evidence="2 3">
    <name type="scientific">Candidatus Acidiferrum panamense</name>
    <dbReference type="NCBI Taxonomy" id="2741543"/>
    <lineage>
        <taxon>Bacteria</taxon>
        <taxon>Pseudomonadati</taxon>
        <taxon>Acidobacteriota</taxon>
        <taxon>Terriglobia</taxon>
        <taxon>Candidatus Acidiferrales</taxon>
        <taxon>Candidatus Acidiferrum</taxon>
    </lineage>
</organism>
<proteinExistence type="predicted"/>
<dbReference type="Proteomes" id="UP000567293">
    <property type="component" value="Unassembled WGS sequence"/>
</dbReference>
<accession>A0A7V8NVH2</accession>
<dbReference type="PROSITE" id="PS50005">
    <property type="entry name" value="TPR"/>
    <property type="match status" value="2"/>
</dbReference>
<dbReference type="SUPFAM" id="SSF48452">
    <property type="entry name" value="TPR-like"/>
    <property type="match status" value="1"/>
</dbReference>
<dbReference type="PANTHER" id="PTHR44749">
    <property type="entry name" value="SUPPRESSOR OF RPS4-RLD 1"/>
    <property type="match status" value="1"/>
</dbReference>
<dbReference type="GO" id="GO:0045892">
    <property type="term" value="P:negative regulation of DNA-templated transcription"/>
    <property type="evidence" value="ECO:0007669"/>
    <property type="project" value="InterPro"/>
</dbReference>
<dbReference type="PANTHER" id="PTHR44749:SF1">
    <property type="entry name" value="TETRATRICOPEPTIDE-LIKE HELICAL DOMAIN-CONTAINING PROTEIN"/>
    <property type="match status" value="1"/>
</dbReference>
<keyword evidence="3" id="KW-1185">Reference proteome</keyword>
<reference evidence="2" key="1">
    <citation type="submission" date="2020-06" db="EMBL/GenBank/DDBJ databases">
        <title>Legume-microbial interactions unlock mineral nutrients during tropical forest succession.</title>
        <authorList>
            <person name="Epihov D.Z."/>
        </authorList>
    </citation>
    <scope>NUCLEOTIDE SEQUENCE [LARGE SCALE GENOMIC DNA]</scope>
    <source>
        <strain evidence="2">Pan2503</strain>
    </source>
</reference>
<feature type="repeat" description="TPR" evidence="1">
    <location>
        <begin position="254"/>
        <end position="287"/>
    </location>
</feature>
<dbReference type="InterPro" id="IPR044650">
    <property type="entry name" value="SRFR1-like"/>
</dbReference>
<evidence type="ECO:0000313" key="2">
    <source>
        <dbReference type="EMBL" id="MBA0088263.1"/>
    </source>
</evidence>
<dbReference type="SMART" id="SM00028">
    <property type="entry name" value="TPR"/>
    <property type="match status" value="3"/>
</dbReference>
<evidence type="ECO:0000256" key="1">
    <source>
        <dbReference type="PROSITE-ProRule" id="PRU00339"/>
    </source>
</evidence>
<protein>
    <submittedName>
        <fullName evidence="2">Tetratricopeptide repeat protein</fullName>
    </submittedName>
</protein>
<feature type="repeat" description="TPR" evidence="1">
    <location>
        <begin position="220"/>
        <end position="253"/>
    </location>
</feature>
<dbReference type="AlphaFoldDB" id="A0A7V8NVH2"/>
<feature type="non-terminal residue" evidence="2">
    <location>
        <position position="1"/>
    </location>
</feature>
<gene>
    <name evidence="2" type="ORF">HRJ53_25035</name>
</gene>
<sequence>LDRDDRLEAYRRLSLRPGAELTHASIIKIGQSLDAASVIYGSYDLISSRDSQPSSGSLRVNARILDLKRLHQTPEFSETGALADLAALEARLGWRALRLLNPRAAPTEEAFMQARPPVRLDAVESYVRGLLAPTPAQRQRFFAQAARLDGHYSPPCFHLGMTYWAGKDYPNAAMWLVRVDQSNPHYLEAQFFLGLCRYYTGDFDGAERAFLTVAAAVPLNEVYNDLAAAQTRLNDVAGALANFQKAVEGDSSDPDYHFNLGYLYWKSGRYDEAVTSLRAAVERNSADREAAALLGRALRREGPRPGEPSAELRERVKTNYEEAAYRQLEAVLENNK</sequence>